<comment type="caution">
    <text evidence="2">The sequence shown here is derived from an EMBL/GenBank/DDBJ whole genome shotgun (WGS) entry which is preliminary data.</text>
</comment>
<protein>
    <recommendedName>
        <fullName evidence="4">PEP-CTERM sorting domain-containing protein</fullName>
    </recommendedName>
</protein>
<feature type="signal peptide" evidence="1">
    <location>
        <begin position="1"/>
        <end position="26"/>
    </location>
</feature>
<sequence>MFSVSKQTKQIVGALTLTAAAAGVNAGTINAGGIEWDTYDQNGITFWDAGVTFQQWYTTGTYANNGGVMQLDADSVVSSAIAPGAMLSGIGKFTAFSDGREQNAAPSFCAAGPGTCELTFTFGGLTFNGTNTLDANNSWLNIYFDDSPDLGGINSNEWSQYANAQDGTLWASMTFDDFEIYAGDATGGFADGYLSVVDGLADVMAALDKNASGSDIFFTSSSQINPNTGYSASSNGQVTPVSAPSTVALFGLSLLGLGLATRRKKA</sequence>
<dbReference type="RefSeq" id="WP_262995490.1">
    <property type="nucleotide sequence ID" value="NZ_JAOTJC010000012.1"/>
</dbReference>
<proteinExistence type="predicted"/>
<feature type="chain" id="PRO_5046349877" description="PEP-CTERM sorting domain-containing protein" evidence="1">
    <location>
        <begin position="27"/>
        <end position="266"/>
    </location>
</feature>
<evidence type="ECO:0000313" key="3">
    <source>
        <dbReference type="Proteomes" id="UP001209257"/>
    </source>
</evidence>
<evidence type="ECO:0008006" key="4">
    <source>
        <dbReference type="Google" id="ProtNLM"/>
    </source>
</evidence>
<dbReference type="EMBL" id="JAOTJC010000012">
    <property type="protein sequence ID" value="MCU7555638.1"/>
    <property type="molecule type" value="Genomic_DNA"/>
</dbReference>
<keyword evidence="1" id="KW-0732">Signal</keyword>
<organism evidence="2 3">
    <name type="scientific">Alteromonas salexigens</name>
    <dbReference type="NCBI Taxonomy" id="2982530"/>
    <lineage>
        <taxon>Bacteria</taxon>
        <taxon>Pseudomonadati</taxon>
        <taxon>Pseudomonadota</taxon>
        <taxon>Gammaproteobacteria</taxon>
        <taxon>Alteromonadales</taxon>
        <taxon>Alteromonadaceae</taxon>
        <taxon>Alteromonas/Salinimonas group</taxon>
        <taxon>Alteromonas</taxon>
    </lineage>
</organism>
<reference evidence="3" key="1">
    <citation type="submission" date="2023-07" db="EMBL/GenBank/DDBJ databases">
        <title>Study on multiphase classification of strain Alteromonas salexigens isolated from the Yellow Sea.</title>
        <authorList>
            <person name="Sun L."/>
        </authorList>
    </citation>
    <scope>NUCLEOTIDE SEQUENCE [LARGE SCALE GENOMIC DNA]</scope>
    <source>
        <strain evidence="3">ASW11-19</strain>
    </source>
</reference>
<gene>
    <name evidence="2" type="ORF">OCL06_13665</name>
</gene>
<dbReference type="Proteomes" id="UP001209257">
    <property type="component" value="Unassembled WGS sequence"/>
</dbReference>
<accession>A0ABT2VRV3</accession>
<evidence type="ECO:0000313" key="2">
    <source>
        <dbReference type="EMBL" id="MCU7555638.1"/>
    </source>
</evidence>
<evidence type="ECO:0000256" key="1">
    <source>
        <dbReference type="SAM" id="SignalP"/>
    </source>
</evidence>
<keyword evidence="3" id="KW-1185">Reference proteome</keyword>
<name>A0ABT2VRV3_9ALTE</name>